<dbReference type="Proteomes" id="UP000805085">
    <property type="component" value="Unassembled WGS sequence"/>
</dbReference>
<reference evidence="2 3" key="1">
    <citation type="journal article" date="2015" name="Int. J. Syst. Evol. Microbiol.">
        <title>Winogradskyella litoriviva sp. nov., isolated from coastal seawater.</title>
        <authorList>
            <person name="Nedashkovskaya O.I."/>
            <person name="Kukhlevskiy A.D."/>
            <person name="Zhukova N.V."/>
            <person name="Kim S.J."/>
            <person name="Rhee S.K."/>
            <person name="Mikhailov V.V."/>
        </authorList>
    </citation>
    <scope>NUCLEOTIDE SEQUENCE [LARGE SCALE GENOMIC DNA]</scope>
    <source>
        <strain evidence="2 3">KMM6491</strain>
    </source>
</reference>
<evidence type="ECO:0000256" key="1">
    <source>
        <dbReference type="SAM" id="Coils"/>
    </source>
</evidence>
<dbReference type="RefSeq" id="WP_173302669.1">
    <property type="nucleotide sequence ID" value="NZ_JABRWQ010000024.1"/>
</dbReference>
<dbReference type="Gene3D" id="1.25.40.10">
    <property type="entry name" value="Tetratricopeptide repeat domain"/>
    <property type="match status" value="1"/>
</dbReference>
<organism evidence="2 3">
    <name type="scientific">Winogradskyella litoriviva</name>
    <dbReference type="NCBI Taxonomy" id="1220182"/>
    <lineage>
        <taxon>Bacteria</taxon>
        <taxon>Pseudomonadati</taxon>
        <taxon>Bacteroidota</taxon>
        <taxon>Flavobacteriia</taxon>
        <taxon>Flavobacteriales</taxon>
        <taxon>Flavobacteriaceae</taxon>
        <taxon>Winogradskyella</taxon>
    </lineage>
</organism>
<evidence type="ECO:0008006" key="4">
    <source>
        <dbReference type="Google" id="ProtNLM"/>
    </source>
</evidence>
<evidence type="ECO:0000313" key="3">
    <source>
        <dbReference type="Proteomes" id="UP000805085"/>
    </source>
</evidence>
<sequence>MDIRKKIFKKYDKFSLAEFKDEKDKLRSEIKKLLAEYSDLDSNCYHILGLVDFESDDWKVNIEKSIRNFKKAIELDETNVLPQLYLAHCYHDLNQLELALENYNKVDKERLKEFQIWRYTKLIEQIGYCEYKLGNKEIGEQHFEEVLEWYKKLPEIDRVVPSELIECLPKNHRIVTEMKKIETYLE</sequence>
<evidence type="ECO:0000313" key="2">
    <source>
        <dbReference type="EMBL" id="NRD24962.1"/>
    </source>
</evidence>
<gene>
    <name evidence="2" type="ORF">HNV10_17055</name>
</gene>
<comment type="caution">
    <text evidence="2">The sequence shown here is derived from an EMBL/GenBank/DDBJ whole genome shotgun (WGS) entry which is preliminary data.</text>
</comment>
<dbReference type="Pfam" id="PF13181">
    <property type="entry name" value="TPR_8"/>
    <property type="match status" value="1"/>
</dbReference>
<keyword evidence="3" id="KW-1185">Reference proteome</keyword>
<dbReference type="SUPFAM" id="SSF48452">
    <property type="entry name" value="TPR-like"/>
    <property type="match status" value="1"/>
</dbReference>
<keyword evidence="1" id="KW-0175">Coiled coil</keyword>
<accession>A0ABX2E9C6</accession>
<name>A0ABX2E9C6_9FLAO</name>
<dbReference type="InterPro" id="IPR019734">
    <property type="entry name" value="TPR_rpt"/>
</dbReference>
<dbReference type="EMBL" id="JABRWQ010000024">
    <property type="protein sequence ID" value="NRD24962.1"/>
    <property type="molecule type" value="Genomic_DNA"/>
</dbReference>
<protein>
    <recommendedName>
        <fullName evidence="4">Tetratricopeptide repeat protein</fullName>
    </recommendedName>
</protein>
<feature type="coiled-coil region" evidence="1">
    <location>
        <begin position="16"/>
        <end position="43"/>
    </location>
</feature>
<dbReference type="InterPro" id="IPR011990">
    <property type="entry name" value="TPR-like_helical_dom_sf"/>
</dbReference>
<proteinExistence type="predicted"/>